<comment type="caution">
    <text evidence="1">The sequence shown here is derived from an EMBL/GenBank/DDBJ whole genome shotgun (WGS) entry which is preliminary data.</text>
</comment>
<sequence>MSIAGTYVLESNSNYDAWLSAVGMPEENMKRMVAAKPIMEVAVSGSTVTVTTKANDKEFTNTITSGKESKASLPGGIDYSVNLTVSGSTIKGTFNFLGKPGNAELVFTAAGFSQTVTAAGVTAKRVYKRQ</sequence>
<dbReference type="SUPFAM" id="SSF50814">
    <property type="entry name" value="Lipocalins"/>
    <property type="match status" value="1"/>
</dbReference>
<name>A0AAV2PN36_MEGNR</name>
<protein>
    <submittedName>
        <fullName evidence="1">Uncharacterized protein</fullName>
    </submittedName>
</protein>
<dbReference type="GO" id="GO:0008289">
    <property type="term" value="F:lipid binding"/>
    <property type="evidence" value="ECO:0007669"/>
    <property type="project" value="InterPro"/>
</dbReference>
<dbReference type="PRINTS" id="PR00178">
    <property type="entry name" value="FATTYACIDBP"/>
</dbReference>
<dbReference type="AlphaFoldDB" id="A0AAV2PN36"/>
<dbReference type="Gene3D" id="2.40.128.20">
    <property type="match status" value="1"/>
</dbReference>
<reference evidence="1 2" key="1">
    <citation type="submission" date="2024-05" db="EMBL/GenBank/DDBJ databases">
        <authorList>
            <person name="Wallberg A."/>
        </authorList>
    </citation>
    <scope>NUCLEOTIDE SEQUENCE [LARGE SCALE GENOMIC DNA]</scope>
</reference>
<dbReference type="InterPro" id="IPR012674">
    <property type="entry name" value="Calycin"/>
</dbReference>
<evidence type="ECO:0000313" key="2">
    <source>
        <dbReference type="Proteomes" id="UP001497623"/>
    </source>
</evidence>
<dbReference type="InterPro" id="IPR000463">
    <property type="entry name" value="Fatty_acid-bd"/>
</dbReference>
<dbReference type="EMBL" id="CAXKWB010000775">
    <property type="protein sequence ID" value="CAL4062203.1"/>
    <property type="molecule type" value="Genomic_DNA"/>
</dbReference>
<evidence type="ECO:0000313" key="1">
    <source>
        <dbReference type="EMBL" id="CAL4062203.1"/>
    </source>
</evidence>
<gene>
    <name evidence="1" type="ORF">MNOR_LOCUS2502</name>
</gene>
<accession>A0AAV2PN36</accession>
<organism evidence="1 2">
    <name type="scientific">Meganyctiphanes norvegica</name>
    <name type="common">Northern krill</name>
    <name type="synonym">Thysanopoda norvegica</name>
    <dbReference type="NCBI Taxonomy" id="48144"/>
    <lineage>
        <taxon>Eukaryota</taxon>
        <taxon>Metazoa</taxon>
        <taxon>Ecdysozoa</taxon>
        <taxon>Arthropoda</taxon>
        <taxon>Crustacea</taxon>
        <taxon>Multicrustacea</taxon>
        <taxon>Malacostraca</taxon>
        <taxon>Eumalacostraca</taxon>
        <taxon>Eucarida</taxon>
        <taxon>Euphausiacea</taxon>
        <taxon>Euphausiidae</taxon>
        <taxon>Meganyctiphanes</taxon>
    </lineage>
</organism>
<keyword evidence="2" id="KW-1185">Reference proteome</keyword>
<proteinExistence type="predicted"/>
<dbReference type="Pfam" id="PF14651">
    <property type="entry name" value="Lipocalin_7"/>
    <property type="match status" value="1"/>
</dbReference>
<dbReference type="Proteomes" id="UP001497623">
    <property type="component" value="Unassembled WGS sequence"/>
</dbReference>